<dbReference type="AlphaFoldDB" id="A8SA18"/>
<evidence type="ECO:0000313" key="1">
    <source>
        <dbReference type="EMBL" id="EDP21894.1"/>
    </source>
</evidence>
<organism evidence="1 2">
    <name type="scientific">Faecalibacterium prausnitzii M21/2</name>
    <dbReference type="NCBI Taxonomy" id="411485"/>
    <lineage>
        <taxon>Bacteria</taxon>
        <taxon>Bacillati</taxon>
        <taxon>Bacillota</taxon>
        <taxon>Clostridia</taxon>
        <taxon>Eubacteriales</taxon>
        <taxon>Oscillospiraceae</taxon>
        <taxon>Faecalibacterium</taxon>
    </lineage>
</organism>
<dbReference type="EMBL" id="ABED02000024">
    <property type="protein sequence ID" value="EDP21894.1"/>
    <property type="molecule type" value="Genomic_DNA"/>
</dbReference>
<accession>A8SA18</accession>
<dbReference type="HOGENOM" id="CLU_3118040_0_0_9"/>
<proteinExistence type="predicted"/>
<reference evidence="1 2" key="2">
    <citation type="submission" date="2007-09" db="EMBL/GenBank/DDBJ databases">
        <authorList>
            <person name="Fulton L."/>
            <person name="Clifton S."/>
            <person name="Fulton B."/>
            <person name="Xu J."/>
            <person name="Minx P."/>
            <person name="Pepin K.H."/>
            <person name="Johnson M."/>
            <person name="Thiruvilangam P."/>
            <person name="Bhonagiri V."/>
            <person name="Nash W.E."/>
            <person name="Mardis E.R."/>
            <person name="Wilson R.K."/>
        </authorList>
    </citation>
    <scope>NUCLEOTIDE SEQUENCE [LARGE SCALE GENOMIC DNA]</scope>
    <source>
        <strain evidence="1 2">M21/2</strain>
    </source>
</reference>
<sequence>MERGTAHDAYVESGQVKIKDSNYQFCFQTIVQFFINLQTRIAVRAIARPS</sequence>
<gene>
    <name evidence="1" type="ORF">FAEPRAM212_01212</name>
</gene>
<evidence type="ECO:0000313" key="2">
    <source>
        <dbReference type="Proteomes" id="UP000005945"/>
    </source>
</evidence>
<dbReference type="Proteomes" id="UP000005945">
    <property type="component" value="Unassembled WGS sequence"/>
</dbReference>
<reference evidence="1 2" key="1">
    <citation type="submission" date="2007-09" db="EMBL/GenBank/DDBJ databases">
        <title>Draft genome sequence of Faecalibacterium prausnitzii M21/2.</title>
        <authorList>
            <person name="Sudarsanam P."/>
            <person name="Ley R."/>
            <person name="Guruge J."/>
            <person name="Turnbaugh P.J."/>
            <person name="Mahowald M."/>
            <person name="Liep D."/>
            <person name="Gordon J."/>
        </authorList>
    </citation>
    <scope>NUCLEOTIDE SEQUENCE [LARGE SCALE GENOMIC DNA]</scope>
    <source>
        <strain evidence="1 2">M21/2</strain>
    </source>
</reference>
<comment type="caution">
    <text evidence="1">The sequence shown here is derived from an EMBL/GenBank/DDBJ whole genome shotgun (WGS) entry which is preliminary data.</text>
</comment>
<name>A8SA18_9FIRM</name>
<protein>
    <submittedName>
        <fullName evidence="1">Uncharacterized protein</fullName>
    </submittedName>
</protein>